<dbReference type="AlphaFoldDB" id="A0AA88I3R1"/>
<dbReference type="PANTHER" id="PTHR48178">
    <property type="entry name" value="PEROXISOME BIOGENESIS FACTOR 2"/>
    <property type="match status" value="1"/>
</dbReference>
<dbReference type="EMBL" id="JAVRJZ010000006">
    <property type="protein sequence ID" value="KAK2721220.1"/>
    <property type="molecule type" value="Genomic_DNA"/>
</dbReference>
<keyword evidence="13" id="KW-0472">Membrane</keyword>
<keyword evidence="9" id="KW-0833">Ubl conjugation pathway</keyword>
<evidence type="ECO:0000256" key="11">
    <source>
        <dbReference type="ARBA" id="ARBA00022927"/>
    </source>
</evidence>
<dbReference type="GO" id="GO:0016558">
    <property type="term" value="P:protein import into peroxisome matrix"/>
    <property type="evidence" value="ECO:0007669"/>
    <property type="project" value="InterPro"/>
</dbReference>
<evidence type="ECO:0000256" key="5">
    <source>
        <dbReference type="ARBA" id="ARBA00022679"/>
    </source>
</evidence>
<evidence type="ECO:0000256" key="13">
    <source>
        <dbReference type="ARBA" id="ARBA00023136"/>
    </source>
</evidence>
<proteinExistence type="inferred from homology"/>
<keyword evidence="11" id="KW-0653">Protein transport</keyword>
<dbReference type="GO" id="GO:0008270">
    <property type="term" value="F:zinc ion binding"/>
    <property type="evidence" value="ECO:0007669"/>
    <property type="project" value="UniProtKB-KW"/>
</dbReference>
<organism evidence="20 21">
    <name type="scientific">Artemia franciscana</name>
    <name type="common">Brine shrimp</name>
    <name type="synonym">Artemia sanfranciscana</name>
    <dbReference type="NCBI Taxonomy" id="6661"/>
    <lineage>
        <taxon>Eukaryota</taxon>
        <taxon>Metazoa</taxon>
        <taxon>Ecdysozoa</taxon>
        <taxon>Arthropoda</taxon>
        <taxon>Crustacea</taxon>
        <taxon>Branchiopoda</taxon>
        <taxon>Anostraca</taxon>
        <taxon>Artemiidae</taxon>
        <taxon>Artemia</taxon>
    </lineage>
</organism>
<dbReference type="InterPro" id="IPR025654">
    <property type="entry name" value="PEX2/10"/>
</dbReference>
<dbReference type="EC" id="2.3.2.36" evidence="17"/>
<dbReference type="Gene3D" id="3.30.40.10">
    <property type="entry name" value="Zinc/RING finger domain, C3HC4 (zinc finger)"/>
    <property type="match status" value="1"/>
</dbReference>
<feature type="non-terminal residue" evidence="20">
    <location>
        <position position="263"/>
    </location>
</feature>
<evidence type="ECO:0000259" key="19">
    <source>
        <dbReference type="PROSITE" id="PS50089"/>
    </source>
</evidence>
<dbReference type="Proteomes" id="UP001187531">
    <property type="component" value="Unassembled WGS sequence"/>
</dbReference>
<keyword evidence="14" id="KW-0576">Peroxisome</keyword>
<evidence type="ECO:0000256" key="12">
    <source>
        <dbReference type="ARBA" id="ARBA00022989"/>
    </source>
</evidence>
<reference evidence="20" key="1">
    <citation type="submission" date="2023-07" db="EMBL/GenBank/DDBJ databases">
        <title>Chromosome-level genome assembly of Artemia franciscana.</title>
        <authorList>
            <person name="Jo E."/>
        </authorList>
    </citation>
    <scope>NUCLEOTIDE SEQUENCE</scope>
    <source>
        <tissue evidence="20">Whole body</tissue>
    </source>
</reference>
<dbReference type="InterPro" id="IPR006845">
    <property type="entry name" value="Pex_N"/>
</dbReference>
<comment type="pathway">
    <text evidence="2">Protein modification; protein ubiquitination.</text>
</comment>
<sequence>FVPRVTQLDAIDLDTEYENTIEGNLRKCLAHFSPDHQLHNYLPEIQCLIRFYVWKGTLWNRFSSIGQSLLGIHYGRNTRIGPIIVGTIYTLGPYVIERRNIFWKLTNYFVKEPRASHIASKIPWRKIEAIINFSKLLNLVVFLYEGKYPSLLARIFKWRHYPDDEEAVREVSYEYMVREMLWNSFAELLTAVIPLVDISWLFRCWKRKERQRILDSNSCAECEEEIILPTKAECGHFFCHYCLSANTKKNLDYICPICSRKTT</sequence>
<comment type="similarity">
    <text evidence="3">Belongs to the pex2/pex10/pex12 family.</text>
</comment>
<dbReference type="PANTHER" id="PTHR48178:SF1">
    <property type="entry name" value="PEROXISOME BIOGENESIS FACTOR 2"/>
    <property type="match status" value="1"/>
</dbReference>
<keyword evidence="12" id="KW-1133">Transmembrane helix</keyword>
<keyword evidence="5" id="KW-0808">Transferase</keyword>
<dbReference type="PROSITE" id="PS00518">
    <property type="entry name" value="ZF_RING_1"/>
    <property type="match status" value="1"/>
</dbReference>
<comment type="caution">
    <text evidence="20">The sequence shown here is derived from an EMBL/GenBank/DDBJ whole genome shotgun (WGS) entry which is preliminary data.</text>
</comment>
<gene>
    <name evidence="20" type="ORF">QYM36_003482</name>
</gene>
<evidence type="ECO:0000256" key="8">
    <source>
        <dbReference type="ARBA" id="ARBA00022771"/>
    </source>
</evidence>
<evidence type="ECO:0000256" key="15">
    <source>
        <dbReference type="ARBA" id="ARBA00032511"/>
    </source>
</evidence>
<name>A0AA88I3R1_ARTSF</name>
<evidence type="ECO:0000256" key="3">
    <source>
        <dbReference type="ARBA" id="ARBA00008704"/>
    </source>
</evidence>
<evidence type="ECO:0000313" key="21">
    <source>
        <dbReference type="Proteomes" id="UP001187531"/>
    </source>
</evidence>
<evidence type="ECO:0000256" key="7">
    <source>
        <dbReference type="ARBA" id="ARBA00022723"/>
    </source>
</evidence>
<dbReference type="SUPFAM" id="SSF57850">
    <property type="entry name" value="RING/U-box"/>
    <property type="match status" value="1"/>
</dbReference>
<evidence type="ECO:0000313" key="20">
    <source>
        <dbReference type="EMBL" id="KAK2721220.1"/>
    </source>
</evidence>
<dbReference type="GO" id="GO:0005778">
    <property type="term" value="C:peroxisomal membrane"/>
    <property type="evidence" value="ECO:0007669"/>
    <property type="project" value="UniProtKB-SubCell"/>
</dbReference>
<dbReference type="SMART" id="SM00184">
    <property type="entry name" value="RING"/>
    <property type="match status" value="1"/>
</dbReference>
<keyword evidence="10" id="KW-0862">Zinc</keyword>
<feature type="domain" description="RING-type" evidence="19">
    <location>
        <begin position="219"/>
        <end position="259"/>
    </location>
</feature>
<dbReference type="InterPro" id="IPR017907">
    <property type="entry name" value="Znf_RING_CS"/>
</dbReference>
<evidence type="ECO:0000256" key="2">
    <source>
        <dbReference type="ARBA" id="ARBA00004906"/>
    </source>
</evidence>
<keyword evidence="6" id="KW-0812">Transmembrane</keyword>
<evidence type="ECO:0000256" key="6">
    <source>
        <dbReference type="ARBA" id="ARBA00022692"/>
    </source>
</evidence>
<keyword evidence="8 18" id="KW-0863">Zinc-finger</keyword>
<comment type="subcellular location">
    <subcellularLocation>
        <location evidence="1">Peroxisome membrane</location>
        <topology evidence="1">Multi-pass membrane protein</topology>
    </subcellularLocation>
</comment>
<protein>
    <recommendedName>
        <fullName evidence="17">RING-type E3 ubiquitin transferase (cysteine targeting)</fullName>
        <ecNumber evidence="17">2.3.2.36</ecNumber>
    </recommendedName>
    <alternativeName>
        <fullName evidence="15">Peroxin-2</fullName>
    </alternativeName>
</protein>
<dbReference type="PROSITE" id="PS50089">
    <property type="entry name" value="ZF_RING_2"/>
    <property type="match status" value="1"/>
</dbReference>
<evidence type="ECO:0000256" key="16">
    <source>
        <dbReference type="ARBA" id="ARBA00034438"/>
    </source>
</evidence>
<evidence type="ECO:0000256" key="4">
    <source>
        <dbReference type="ARBA" id="ARBA00022448"/>
    </source>
</evidence>
<evidence type="ECO:0000256" key="18">
    <source>
        <dbReference type="PROSITE-ProRule" id="PRU00175"/>
    </source>
</evidence>
<evidence type="ECO:0000256" key="14">
    <source>
        <dbReference type="ARBA" id="ARBA00023140"/>
    </source>
</evidence>
<keyword evidence="21" id="KW-1185">Reference proteome</keyword>
<dbReference type="GO" id="GO:0061630">
    <property type="term" value="F:ubiquitin protein ligase activity"/>
    <property type="evidence" value="ECO:0007669"/>
    <property type="project" value="UniProtKB-EC"/>
</dbReference>
<keyword evidence="7" id="KW-0479">Metal-binding</keyword>
<dbReference type="InterPro" id="IPR001841">
    <property type="entry name" value="Znf_RING"/>
</dbReference>
<dbReference type="Pfam" id="PF04757">
    <property type="entry name" value="Pex2_Pex12"/>
    <property type="match status" value="1"/>
</dbReference>
<evidence type="ECO:0000256" key="1">
    <source>
        <dbReference type="ARBA" id="ARBA00004585"/>
    </source>
</evidence>
<evidence type="ECO:0000256" key="9">
    <source>
        <dbReference type="ARBA" id="ARBA00022786"/>
    </source>
</evidence>
<evidence type="ECO:0000256" key="10">
    <source>
        <dbReference type="ARBA" id="ARBA00022833"/>
    </source>
</evidence>
<keyword evidence="4" id="KW-0813">Transport</keyword>
<accession>A0AA88I3R1</accession>
<comment type="catalytic activity">
    <reaction evidence="16">
        <text>[E2 ubiquitin-conjugating enzyme]-S-ubiquitinyl-L-cysteine + [acceptor protein]-L-cysteine = [E2 ubiquitin-conjugating enzyme]-L-cysteine + [acceptor protein]-S-ubiquitinyl-L-cysteine.</text>
        <dbReference type="EC" id="2.3.2.36"/>
    </reaction>
</comment>
<dbReference type="InterPro" id="IPR013083">
    <property type="entry name" value="Znf_RING/FYVE/PHD"/>
</dbReference>
<evidence type="ECO:0000256" key="17">
    <source>
        <dbReference type="ARBA" id="ARBA00034523"/>
    </source>
</evidence>